<dbReference type="Proteomes" id="UP000002320">
    <property type="component" value="Unassembled WGS sequence"/>
</dbReference>
<protein>
    <submittedName>
        <fullName evidence="1">Pre-mRNA splicing factor</fullName>
    </submittedName>
</protein>
<sequence length="210" mass="24052">MVKKLRRNRVAKDNPIDEKYVDLVDHHCPSFLRPPLVVGNKSDAPDWCFLPKAHVHLDRLHQDISDIRTYSSHQPAVRNMSIKNCGGKFVLAEYDPYLKLFDTEKGDEWDIPEDIKNIADPMMHSMPAVNLFPKRQVVSSYACNLDFSRDMSNLLSLHLFNGMYEQLSVFVSRSVIVHLNGMSSKVPPTAGHQEMVEEAHEVKIIKIRLS</sequence>
<proteinExistence type="predicted"/>
<dbReference type="EMBL" id="DS231985">
    <property type="protein sequence ID" value="EDS30481.1"/>
    <property type="molecule type" value="Genomic_DNA"/>
</dbReference>
<dbReference type="AlphaFoldDB" id="B0WLH6"/>
<dbReference type="EnsemblMetazoa" id="CPIJ016601-RA">
    <property type="protein sequence ID" value="CPIJ016601-PA"/>
    <property type="gene ID" value="CPIJ016601"/>
</dbReference>
<dbReference type="GO" id="GO:0000398">
    <property type="term" value="P:mRNA splicing, via spliceosome"/>
    <property type="evidence" value="ECO:0007669"/>
    <property type="project" value="InterPro"/>
</dbReference>
<dbReference type="KEGG" id="cqu:CpipJ_CPIJ016601"/>
<dbReference type="EMBL" id="DS232588">
    <property type="protein sequence ID" value="EDS43750.1"/>
    <property type="molecule type" value="Genomic_DNA"/>
</dbReference>
<evidence type="ECO:0000313" key="2">
    <source>
        <dbReference type="EMBL" id="EDS43750.1"/>
    </source>
</evidence>
<name>B0WLH6_CULQU</name>
<dbReference type="STRING" id="7176.B0WLH6"/>
<dbReference type="InParanoid" id="B0WLH6"/>
<dbReference type="VEuPathDB" id="VectorBase:CQUJHB011894"/>
<dbReference type="VEuPathDB" id="VectorBase:CPIJ007678"/>
<dbReference type="GO" id="GO:0071013">
    <property type="term" value="C:catalytic step 2 spliceosome"/>
    <property type="evidence" value="ECO:0007669"/>
    <property type="project" value="InterPro"/>
</dbReference>
<reference evidence="3" key="2">
    <citation type="submission" date="2020-05" db="UniProtKB">
        <authorList>
            <consortium name="EnsemblMetazoa"/>
        </authorList>
    </citation>
    <scope>IDENTIFICATION</scope>
    <source>
        <strain evidence="3">JHB</strain>
    </source>
</reference>
<dbReference type="KEGG" id="cqu:CpipJ_CPIJ007678"/>
<dbReference type="OrthoDB" id="10257301at2759"/>
<dbReference type="EnsemblMetazoa" id="CPIJ007678-RA">
    <property type="protein sequence ID" value="CPIJ007678-PA"/>
    <property type="gene ID" value="CPIJ007678"/>
</dbReference>
<dbReference type="PANTHER" id="PTHR43979">
    <property type="entry name" value="PRE-MRNA-PROCESSING FACTOR 17"/>
    <property type="match status" value="1"/>
</dbReference>
<keyword evidence="4" id="KW-1185">Reference proteome</keyword>
<dbReference type="GO" id="GO:0003729">
    <property type="term" value="F:mRNA binding"/>
    <property type="evidence" value="ECO:0007669"/>
    <property type="project" value="TreeGrafter"/>
</dbReference>
<dbReference type="PANTHER" id="PTHR43979:SF1">
    <property type="entry name" value="PRE-MRNA-PROCESSING FACTOR 17"/>
    <property type="match status" value="1"/>
</dbReference>
<evidence type="ECO:0000313" key="1">
    <source>
        <dbReference type="EMBL" id="EDS30481.1"/>
    </source>
</evidence>
<evidence type="ECO:0000313" key="3">
    <source>
        <dbReference type="EnsemblMetazoa" id="CPIJ007678-PA"/>
    </source>
</evidence>
<dbReference type="HOGENOM" id="CLU_1311203_0_0_1"/>
<organism>
    <name type="scientific">Culex quinquefasciatus</name>
    <name type="common">Southern house mosquito</name>
    <name type="synonym">Culex pungens</name>
    <dbReference type="NCBI Taxonomy" id="7176"/>
    <lineage>
        <taxon>Eukaryota</taxon>
        <taxon>Metazoa</taxon>
        <taxon>Ecdysozoa</taxon>
        <taxon>Arthropoda</taxon>
        <taxon>Hexapoda</taxon>
        <taxon>Insecta</taxon>
        <taxon>Pterygota</taxon>
        <taxon>Neoptera</taxon>
        <taxon>Endopterygota</taxon>
        <taxon>Diptera</taxon>
        <taxon>Nematocera</taxon>
        <taxon>Culicoidea</taxon>
        <taxon>Culicidae</taxon>
        <taxon>Culicinae</taxon>
        <taxon>Culicini</taxon>
        <taxon>Culex</taxon>
        <taxon>Culex</taxon>
    </lineage>
</organism>
<dbReference type="eggNOG" id="KOG0282">
    <property type="taxonomic scope" value="Eukaryota"/>
</dbReference>
<evidence type="ECO:0000313" key="4">
    <source>
        <dbReference type="Proteomes" id="UP000002320"/>
    </source>
</evidence>
<dbReference type="InterPro" id="IPR032847">
    <property type="entry name" value="PRPF17"/>
</dbReference>
<accession>B0WLH6</accession>
<dbReference type="VEuPathDB" id="VectorBase:CPIJ016601"/>
<gene>
    <name evidence="3" type="primary">6050017</name>
    <name evidence="1" type="ORF">CpipJ_CPIJ007678</name>
    <name evidence="2" type="ORF">CpipJ_CPIJ016601</name>
</gene>
<reference evidence="1" key="1">
    <citation type="submission" date="2007-03" db="EMBL/GenBank/DDBJ databases">
        <title>Annotation of Culex pipiens quinquefasciatus.</title>
        <authorList>
            <consortium name="The Broad Institute Genome Sequencing Platform"/>
            <person name="Atkinson P.W."/>
            <person name="Hemingway J."/>
            <person name="Christensen B.M."/>
            <person name="Higgs S."/>
            <person name="Kodira C."/>
            <person name="Hannick L."/>
            <person name="Megy K."/>
            <person name="O'Leary S."/>
            <person name="Pearson M."/>
            <person name="Haas B.J."/>
            <person name="Mauceli E."/>
            <person name="Wortman J.R."/>
            <person name="Lee N.H."/>
            <person name="Guigo R."/>
            <person name="Stanke M."/>
            <person name="Alvarado L."/>
            <person name="Amedeo P."/>
            <person name="Antoine C.H."/>
            <person name="Arensburger P."/>
            <person name="Bidwell S.L."/>
            <person name="Crawford M."/>
            <person name="Camaro F."/>
            <person name="Devon K."/>
            <person name="Engels R."/>
            <person name="Hammond M."/>
            <person name="Howarth C."/>
            <person name="Koehrsen M."/>
            <person name="Lawson D."/>
            <person name="Montgomery P."/>
            <person name="Nene V."/>
            <person name="Nusbaum C."/>
            <person name="Puiu D."/>
            <person name="Romero-Severson J."/>
            <person name="Severson D.W."/>
            <person name="Shumway M."/>
            <person name="Sisk P."/>
            <person name="Stolte C."/>
            <person name="Zeng Q."/>
            <person name="Eisenstadt E."/>
            <person name="Fraser-Liggett C."/>
            <person name="Strausberg R."/>
            <person name="Galagan J."/>
            <person name="Birren B."/>
            <person name="Collins F.H."/>
        </authorList>
    </citation>
    <scope>NUCLEOTIDE SEQUENCE [LARGE SCALE GENOMIC DNA]</scope>
    <source>
        <strain evidence="1">JHB</strain>
    </source>
</reference>